<proteinExistence type="predicted"/>
<evidence type="ECO:0000256" key="12">
    <source>
        <dbReference type="SAM" id="SignalP"/>
    </source>
</evidence>
<dbReference type="InterPro" id="IPR003597">
    <property type="entry name" value="Ig_C1-set"/>
</dbReference>
<keyword evidence="2" id="KW-1003">Cell membrane</keyword>
<evidence type="ECO:0000313" key="15">
    <source>
        <dbReference type="Proteomes" id="UP000298787"/>
    </source>
</evidence>
<evidence type="ECO:0000256" key="11">
    <source>
        <dbReference type="SAM" id="Phobius"/>
    </source>
</evidence>
<keyword evidence="6 11" id="KW-0472">Membrane</keyword>
<dbReference type="PANTHER" id="PTHR25466">
    <property type="entry name" value="T-LYMPHOCYTE ACTIVATION ANTIGEN"/>
    <property type="match status" value="1"/>
</dbReference>
<dbReference type="PANTHER" id="PTHR25466:SF9">
    <property type="entry name" value="FIBRONECTIN TYPE-III DOMAIN-CONTAINING PROTEIN"/>
    <property type="match status" value="1"/>
</dbReference>
<evidence type="ECO:0000259" key="13">
    <source>
        <dbReference type="PROSITE" id="PS50835"/>
    </source>
</evidence>
<protein>
    <submittedName>
        <fullName evidence="14">Butyrophilin-like protein 10</fullName>
    </submittedName>
</protein>
<dbReference type="GO" id="GO:0007166">
    <property type="term" value="P:cell surface receptor signaling pathway"/>
    <property type="evidence" value="ECO:0007669"/>
    <property type="project" value="TreeGrafter"/>
</dbReference>
<feature type="transmembrane region" description="Helical" evidence="11">
    <location>
        <begin position="221"/>
        <end position="238"/>
    </location>
</feature>
<organism evidence="14 15">
    <name type="scientific">Collichthys lucidus</name>
    <name type="common">Big head croaker</name>
    <name type="synonym">Sciaena lucida</name>
    <dbReference type="NCBI Taxonomy" id="240159"/>
    <lineage>
        <taxon>Eukaryota</taxon>
        <taxon>Metazoa</taxon>
        <taxon>Chordata</taxon>
        <taxon>Craniata</taxon>
        <taxon>Vertebrata</taxon>
        <taxon>Euteleostomi</taxon>
        <taxon>Actinopterygii</taxon>
        <taxon>Neopterygii</taxon>
        <taxon>Teleostei</taxon>
        <taxon>Neoteleostei</taxon>
        <taxon>Acanthomorphata</taxon>
        <taxon>Eupercaria</taxon>
        <taxon>Sciaenidae</taxon>
        <taxon>Collichthys</taxon>
    </lineage>
</organism>
<keyword evidence="4 12" id="KW-0732">Signal</keyword>
<keyword evidence="7" id="KW-1015">Disulfide bond</keyword>
<evidence type="ECO:0000256" key="1">
    <source>
        <dbReference type="ARBA" id="ARBA00004251"/>
    </source>
</evidence>
<dbReference type="GO" id="GO:0042130">
    <property type="term" value="P:negative regulation of T cell proliferation"/>
    <property type="evidence" value="ECO:0007669"/>
    <property type="project" value="TreeGrafter"/>
</dbReference>
<dbReference type="GO" id="GO:0071222">
    <property type="term" value="P:cellular response to lipopolysaccharide"/>
    <property type="evidence" value="ECO:0007669"/>
    <property type="project" value="TreeGrafter"/>
</dbReference>
<dbReference type="SMART" id="SM00409">
    <property type="entry name" value="IG"/>
    <property type="match status" value="1"/>
</dbReference>
<dbReference type="Pfam" id="PF07654">
    <property type="entry name" value="C1-set"/>
    <property type="match status" value="1"/>
</dbReference>
<dbReference type="GO" id="GO:0031295">
    <property type="term" value="P:T cell costimulation"/>
    <property type="evidence" value="ECO:0007669"/>
    <property type="project" value="TreeGrafter"/>
</dbReference>
<evidence type="ECO:0000313" key="14">
    <source>
        <dbReference type="EMBL" id="TKS67034.1"/>
    </source>
</evidence>
<evidence type="ECO:0000256" key="9">
    <source>
        <dbReference type="ARBA" id="ARBA00023180"/>
    </source>
</evidence>
<feature type="domain" description="Ig-like" evidence="13">
    <location>
        <begin position="27"/>
        <end position="114"/>
    </location>
</feature>
<sequence length="291" mass="33115">MRTFLGVIMVLIVSGDCENVSSILSGSVLLPCSCPEKELNVPFYWQKERPIMSVFKYKNGTSTFNDPYKGRGKIFLHEDGKNCSVLLTNVTADDQGQYRCTFNQQGVHRKIFVNLNVYASYSVCQKNFTECHVEGLYRDAEIEWSLDGQPLTSLPTTDITLDDKTGLYHFTSKLITSLNGTSRPTCTVKAKGVTPKINHCIHVKEARTDTKTLLRYRCLKIIPIVLVLGFFLVMWHRLKFSDVYNRNTRVASFLPHVDVHQKRAAAYVIASSRHHCFRRTGNARRVIHTSC</sequence>
<name>A0A4U5TZ74_COLLU</name>
<evidence type="ECO:0000256" key="3">
    <source>
        <dbReference type="ARBA" id="ARBA00022692"/>
    </source>
</evidence>
<dbReference type="InterPro" id="IPR003599">
    <property type="entry name" value="Ig_sub"/>
</dbReference>
<evidence type="ECO:0000256" key="2">
    <source>
        <dbReference type="ARBA" id="ARBA00022475"/>
    </source>
</evidence>
<feature type="signal peptide" evidence="12">
    <location>
        <begin position="1"/>
        <end position="17"/>
    </location>
</feature>
<keyword evidence="15" id="KW-1185">Reference proteome</keyword>
<dbReference type="InterPro" id="IPR007110">
    <property type="entry name" value="Ig-like_dom"/>
</dbReference>
<reference evidence="14 15" key="1">
    <citation type="submission" date="2019-01" db="EMBL/GenBank/DDBJ databases">
        <title>Genome Assembly of Collichthys lucidus.</title>
        <authorList>
            <person name="Cai M."/>
            <person name="Xiao S."/>
        </authorList>
    </citation>
    <scope>NUCLEOTIDE SEQUENCE [LARGE SCALE GENOMIC DNA]</scope>
    <source>
        <strain evidence="14">JT15FE1705JMU</strain>
        <tissue evidence="14">Muscle</tissue>
    </source>
</reference>
<evidence type="ECO:0000256" key="7">
    <source>
        <dbReference type="ARBA" id="ARBA00023157"/>
    </source>
</evidence>
<keyword evidence="5 11" id="KW-1133">Transmembrane helix</keyword>
<dbReference type="Proteomes" id="UP000298787">
    <property type="component" value="Chromosome 2"/>
</dbReference>
<dbReference type="InterPro" id="IPR013106">
    <property type="entry name" value="Ig_V-set"/>
</dbReference>
<dbReference type="Pfam" id="PF07686">
    <property type="entry name" value="V-set"/>
    <property type="match status" value="1"/>
</dbReference>
<keyword evidence="3 11" id="KW-0812">Transmembrane</keyword>
<dbReference type="AlphaFoldDB" id="A0A4U5TZ74"/>
<dbReference type="GO" id="GO:0006955">
    <property type="term" value="P:immune response"/>
    <property type="evidence" value="ECO:0007669"/>
    <property type="project" value="TreeGrafter"/>
</dbReference>
<dbReference type="InterPro" id="IPR013783">
    <property type="entry name" value="Ig-like_fold"/>
</dbReference>
<evidence type="ECO:0000256" key="5">
    <source>
        <dbReference type="ARBA" id="ARBA00022989"/>
    </source>
</evidence>
<comment type="subcellular location">
    <subcellularLocation>
        <location evidence="1">Cell membrane</location>
        <topology evidence="1">Single-pass type I membrane protein</topology>
    </subcellularLocation>
</comment>
<keyword evidence="9" id="KW-0325">Glycoprotein</keyword>
<dbReference type="GO" id="GO:0009897">
    <property type="term" value="C:external side of plasma membrane"/>
    <property type="evidence" value="ECO:0007669"/>
    <property type="project" value="TreeGrafter"/>
</dbReference>
<accession>A0A4U5TZ74</accession>
<gene>
    <name evidence="14" type="ORF">D9C73_001643</name>
</gene>
<dbReference type="InterPro" id="IPR051713">
    <property type="entry name" value="T-cell_Activation_Regulation"/>
</dbReference>
<evidence type="ECO:0000256" key="10">
    <source>
        <dbReference type="ARBA" id="ARBA00023319"/>
    </source>
</evidence>
<dbReference type="SUPFAM" id="SSF48726">
    <property type="entry name" value="Immunoglobulin"/>
    <property type="match status" value="2"/>
</dbReference>
<dbReference type="EMBL" id="CM014079">
    <property type="protein sequence ID" value="TKS67034.1"/>
    <property type="molecule type" value="Genomic_DNA"/>
</dbReference>
<evidence type="ECO:0000256" key="6">
    <source>
        <dbReference type="ARBA" id="ARBA00023136"/>
    </source>
</evidence>
<dbReference type="GO" id="GO:0042102">
    <property type="term" value="P:positive regulation of T cell proliferation"/>
    <property type="evidence" value="ECO:0007669"/>
    <property type="project" value="TreeGrafter"/>
</dbReference>
<evidence type="ECO:0000256" key="4">
    <source>
        <dbReference type="ARBA" id="ARBA00022729"/>
    </source>
</evidence>
<dbReference type="InterPro" id="IPR036179">
    <property type="entry name" value="Ig-like_dom_sf"/>
</dbReference>
<keyword evidence="8" id="KW-0675">Receptor</keyword>
<dbReference type="PROSITE" id="PS50835">
    <property type="entry name" value="IG_LIKE"/>
    <property type="match status" value="1"/>
</dbReference>
<dbReference type="Gene3D" id="2.60.40.10">
    <property type="entry name" value="Immunoglobulins"/>
    <property type="match status" value="2"/>
</dbReference>
<keyword evidence="10" id="KW-0393">Immunoglobulin domain</keyword>
<feature type="chain" id="PRO_5020979617" evidence="12">
    <location>
        <begin position="18"/>
        <end position="291"/>
    </location>
</feature>
<evidence type="ECO:0000256" key="8">
    <source>
        <dbReference type="ARBA" id="ARBA00023170"/>
    </source>
</evidence>